<organism evidence="1 2">
    <name type="scientific">Leptospira neocaledonica</name>
    <dbReference type="NCBI Taxonomy" id="2023192"/>
    <lineage>
        <taxon>Bacteria</taxon>
        <taxon>Pseudomonadati</taxon>
        <taxon>Spirochaetota</taxon>
        <taxon>Spirochaetia</taxon>
        <taxon>Leptospirales</taxon>
        <taxon>Leptospiraceae</taxon>
        <taxon>Leptospira</taxon>
    </lineage>
</organism>
<reference evidence="1 2" key="1">
    <citation type="submission" date="2017-07" db="EMBL/GenBank/DDBJ databases">
        <title>Leptospira spp. isolated from tropical soils.</title>
        <authorList>
            <person name="Thibeaux R."/>
            <person name="Iraola G."/>
            <person name="Ferres I."/>
            <person name="Bierque E."/>
            <person name="Girault D."/>
            <person name="Soupe-Gilbert M.-E."/>
            <person name="Picardeau M."/>
            <person name="Goarant C."/>
        </authorList>
    </citation>
    <scope>NUCLEOTIDE SEQUENCE [LARGE SCALE GENOMIC DNA]</scope>
    <source>
        <strain evidence="1 2">ES4-C-A1</strain>
    </source>
</reference>
<name>A0A2N0A0I2_9LEPT</name>
<evidence type="ECO:0000313" key="1">
    <source>
        <dbReference type="EMBL" id="PJZ77807.1"/>
    </source>
</evidence>
<sequence>MNSGISKEFHSICIPIFLLESIFQSRSFKSYKKCEPLFLSQTRSSKATRLKINYRMNRL</sequence>
<evidence type="ECO:0000313" key="2">
    <source>
        <dbReference type="Proteomes" id="UP000231843"/>
    </source>
</evidence>
<dbReference type="Proteomes" id="UP000231843">
    <property type="component" value="Unassembled WGS sequence"/>
</dbReference>
<dbReference type="EMBL" id="NPEA01000003">
    <property type="protein sequence ID" value="PJZ77807.1"/>
    <property type="molecule type" value="Genomic_DNA"/>
</dbReference>
<gene>
    <name evidence="1" type="ORF">CH365_05060</name>
</gene>
<accession>A0A2N0A0I2</accession>
<protein>
    <submittedName>
        <fullName evidence="1">Uncharacterized protein</fullName>
    </submittedName>
</protein>
<proteinExistence type="predicted"/>
<dbReference type="AlphaFoldDB" id="A0A2N0A0I2"/>
<comment type="caution">
    <text evidence="1">The sequence shown here is derived from an EMBL/GenBank/DDBJ whole genome shotgun (WGS) entry which is preliminary data.</text>
</comment>
<keyword evidence="2" id="KW-1185">Reference proteome</keyword>